<feature type="domain" description="DUF11" evidence="1">
    <location>
        <begin position="733"/>
        <end position="847"/>
    </location>
</feature>
<dbReference type="InterPro" id="IPR001434">
    <property type="entry name" value="OmcB-like_DUF11"/>
</dbReference>
<dbReference type="Pfam" id="PF01345">
    <property type="entry name" value="DUF11"/>
    <property type="match status" value="9"/>
</dbReference>
<feature type="domain" description="DUF11" evidence="1">
    <location>
        <begin position="371"/>
        <end position="484"/>
    </location>
</feature>
<protein>
    <submittedName>
        <fullName evidence="2">Internalin, putative</fullName>
    </submittedName>
</protein>
<feature type="non-terminal residue" evidence="2">
    <location>
        <position position="1"/>
    </location>
</feature>
<feature type="non-terminal residue" evidence="2">
    <location>
        <position position="1086"/>
    </location>
</feature>
<feature type="domain" description="DUF11" evidence="1">
    <location>
        <begin position="491"/>
        <end position="606"/>
    </location>
</feature>
<dbReference type="Gene3D" id="2.60.40.1170">
    <property type="entry name" value="Mu homology domain, subdomain B"/>
    <property type="match status" value="3"/>
</dbReference>
<dbReference type="AlphaFoldDB" id="A0A3B0RSY4"/>
<feature type="domain" description="DUF11" evidence="1">
    <location>
        <begin position="855"/>
        <end position="971"/>
    </location>
</feature>
<dbReference type="InterPro" id="IPR051172">
    <property type="entry name" value="Chlamydia_OmcB"/>
</dbReference>
<dbReference type="InterPro" id="IPR013783">
    <property type="entry name" value="Ig-like_fold"/>
</dbReference>
<dbReference type="PANTHER" id="PTHR34819">
    <property type="entry name" value="LARGE CYSTEINE-RICH PERIPLASMIC PROTEIN OMCB"/>
    <property type="match status" value="1"/>
</dbReference>
<dbReference type="NCBIfam" id="TIGR01451">
    <property type="entry name" value="B_ant_repeat"/>
    <property type="match status" value="9"/>
</dbReference>
<accession>A0A3B0RSY4</accession>
<feature type="domain" description="DUF11" evidence="1">
    <location>
        <begin position="128"/>
        <end position="242"/>
    </location>
</feature>
<dbReference type="EMBL" id="UOEK01000065">
    <property type="protein sequence ID" value="VAV94632.1"/>
    <property type="molecule type" value="Genomic_DNA"/>
</dbReference>
<evidence type="ECO:0000259" key="1">
    <source>
        <dbReference type="Pfam" id="PF01345"/>
    </source>
</evidence>
<dbReference type="InterPro" id="IPR047589">
    <property type="entry name" value="DUF11_rpt"/>
</dbReference>
<dbReference type="Gene3D" id="2.60.40.10">
    <property type="entry name" value="Immunoglobulins"/>
    <property type="match status" value="3"/>
</dbReference>
<name>A0A3B0RSY4_9ZZZZ</name>
<feature type="domain" description="DUF11" evidence="1">
    <location>
        <begin position="7"/>
        <end position="121"/>
    </location>
</feature>
<feature type="domain" description="DUF11" evidence="1">
    <location>
        <begin position="612"/>
        <end position="726"/>
    </location>
</feature>
<sequence length="1086" mass="105979">VAVPLVDLAVTKAVDLAAANPGDTLTYTINVTNSGPDDASGVTIADSIPPNLTFVAATPTQGTYVGATWTVGSLASGATETLTVVVTINTGTAGSTITNTATVNAVAEVDSDSSNDSDTATTSIRAVDIAVTKGVDVSVANPGDTVTYTIVVANSGPDPATGVELIDAIPPGMTLVSATPSQGAYVGSTWTVGTVSSGGSATLTLVATVDTGTAGSTITNTASVSAVSETDTDTSNDSATATFAVPAIDLAVTKTVDNVQANPGETVTYTITVINTGPSDAGNVTVDDVLPAGLTPVSMSVSQGSYTAPAWAVGSLSNGAVATLTIVASVNTGTAGTTITNTATVTGSDEVDTDPSNDSASIDVAIPAVNLIVAKSVSDVSPNPGDTVTYTVQVTNGGPDTATGVALTDSLPGGVSIVSASTSQGSYVAPVWTIGSLLSGSTVTLTLIVIVDAGTEGSTIVNTASVSTLNETDTNPSNDSASVSMTVAAVDVSITKTVDVPAANPDDTVTFTITATNGGPDGATGVEVIDVLPAGLTLVSATPTLGTFAGSTWALGALSSGASETLIVVATVDAGTAGATITNTAAVSSVNETDTDPSNDSDDASVTINAVDITLTKTVDDTAPNVGDVVTYTVTATNNGPDSATGVSILDPLPAGVTLVSTAPSQGTVIGSTWTVGTLTVGASAALSIVATVDANNGGVTITNTASLGGVVEEDTNPSNDSASASLTPLSADLSINKVVDVANAAPGDTVTFTVTLANIGPDTGTGVVVTDVVPTGLTVVSVTSTAGAWVTPQWTVPSLGAGTSETLEVVATVDAGLWNQTFTNTATVTASAQEDPNPGNDSDSAIVTTALSADLSITKSVDDPAPNAGDVVTYTITVTNAGPDDEPAALVTDILPPGSTYVSHTTSTGGYDNTTGVWTVGPLANGDTETLAIVASVDAGFGATTVTNVATAAGTLVDVEPANNEATADITPRLADVAVTKSAPGSTTAGSALAYELVVSNNGPDTATGVTVTDVLPGGLTYIGSAASVGTYDSGTGVWAVGDLSNGATAALTINVSVDIGATGNLVNTATVAVSGPEDANPGND</sequence>
<dbReference type="Gene3D" id="2.60.40.3080">
    <property type="match status" value="3"/>
</dbReference>
<organism evidence="2">
    <name type="scientific">hydrothermal vent metagenome</name>
    <dbReference type="NCBI Taxonomy" id="652676"/>
    <lineage>
        <taxon>unclassified sequences</taxon>
        <taxon>metagenomes</taxon>
        <taxon>ecological metagenomes</taxon>
    </lineage>
</organism>
<dbReference type="PANTHER" id="PTHR34819:SF3">
    <property type="entry name" value="CELL SURFACE PROTEIN"/>
    <property type="match status" value="1"/>
</dbReference>
<feature type="domain" description="DUF11" evidence="1">
    <location>
        <begin position="977"/>
        <end position="1086"/>
    </location>
</feature>
<evidence type="ECO:0000313" key="2">
    <source>
        <dbReference type="EMBL" id="VAV94632.1"/>
    </source>
</evidence>
<feature type="domain" description="DUF11" evidence="1">
    <location>
        <begin position="249"/>
        <end position="364"/>
    </location>
</feature>
<gene>
    <name evidence="2" type="ORF">MNBD_ACTINO02-1267</name>
</gene>
<reference evidence="2" key="1">
    <citation type="submission" date="2018-06" db="EMBL/GenBank/DDBJ databases">
        <authorList>
            <person name="Zhirakovskaya E."/>
        </authorList>
    </citation>
    <scope>NUCLEOTIDE SEQUENCE</scope>
</reference>
<proteinExistence type="predicted"/>